<proteinExistence type="predicted"/>
<dbReference type="EMBL" id="LJFS01000006">
    <property type="protein sequence ID" value="KPG35771.1"/>
    <property type="molecule type" value="Genomic_DNA"/>
</dbReference>
<evidence type="ECO:0000313" key="1">
    <source>
        <dbReference type="EMBL" id="KPG16406.1"/>
    </source>
</evidence>
<dbReference type="STRING" id="83262.BAB75_14965"/>
<reference evidence="4 5" key="1">
    <citation type="submission" date="2015-09" db="EMBL/GenBank/DDBJ databases">
        <title>Genome Sequences of Mycobacterium immunogenum Isolates, Recuperated from a Chloraminated Drinking Water Distribution System Simulator Subjected to Episodes of Nitrification.</title>
        <authorList>
            <person name="Gomez-Alvarez V."/>
            <person name="Revetta R.P."/>
        </authorList>
    </citation>
    <scope>NUCLEOTIDE SEQUENCE [LARGE SCALE GENOMIC DNA]</scope>
    <source>
        <strain evidence="1 4">H008</strain>
        <strain evidence="2 5">H076</strain>
    </source>
</reference>
<evidence type="ECO:0000313" key="4">
    <source>
        <dbReference type="Proteomes" id="UP000037843"/>
    </source>
</evidence>
<comment type="caution">
    <text evidence="3">The sequence shown here is derived from an EMBL/GenBank/DDBJ whole genome shotgun (WGS) entry which is preliminary data.</text>
</comment>
<dbReference type="RefSeq" id="WP_043075590.1">
    <property type="nucleotide sequence ID" value="NZ_CP011530.1"/>
</dbReference>
<dbReference type="Proteomes" id="UP000037843">
    <property type="component" value="Unassembled WGS sequence"/>
</dbReference>
<dbReference type="GeneID" id="45765167"/>
<dbReference type="EMBL" id="LJFO01000002">
    <property type="protein sequence ID" value="KPG16406.1"/>
    <property type="molecule type" value="Genomic_DNA"/>
</dbReference>
<evidence type="ECO:0000313" key="5">
    <source>
        <dbReference type="Proteomes" id="UP000037962"/>
    </source>
</evidence>
<name>A0A0N1CH77_9MYCO</name>
<evidence type="ECO:0000313" key="2">
    <source>
        <dbReference type="EMBL" id="KPG35771.1"/>
    </source>
</evidence>
<protein>
    <submittedName>
        <fullName evidence="3">Uncharacterized protein</fullName>
    </submittedName>
</protein>
<keyword evidence="5" id="KW-1185">Reference proteome</keyword>
<dbReference type="EMBL" id="LQYE01000032">
    <property type="protein sequence ID" value="OAT66585.1"/>
    <property type="molecule type" value="Genomic_DNA"/>
</dbReference>
<dbReference type="Proteomes" id="UP000186919">
    <property type="component" value="Unassembled WGS sequence"/>
</dbReference>
<organism evidence="3 6">
    <name type="scientific">Mycobacteroides immunogenum</name>
    <dbReference type="NCBI Taxonomy" id="83262"/>
    <lineage>
        <taxon>Bacteria</taxon>
        <taxon>Bacillati</taxon>
        <taxon>Actinomycetota</taxon>
        <taxon>Actinomycetes</taxon>
        <taxon>Mycobacteriales</taxon>
        <taxon>Mycobacteriaceae</taxon>
        <taxon>Mycobacteroides</taxon>
    </lineage>
</organism>
<evidence type="ECO:0000313" key="3">
    <source>
        <dbReference type="EMBL" id="OAT66585.1"/>
    </source>
</evidence>
<accession>A0A0N1CH77</accession>
<gene>
    <name evidence="1" type="ORF">AN908_05480</name>
    <name evidence="2" type="ORF">AN912_06890</name>
    <name evidence="3" type="ORF">AWB85_17960</name>
</gene>
<reference evidence="3 6" key="2">
    <citation type="submission" date="2016-01" db="EMBL/GenBank/DDBJ databases">
        <title>Mycobacterium immunogenum strain CD11_6 genome sequencing and assembly.</title>
        <authorList>
            <person name="Kaur G."/>
            <person name="Nair G.R."/>
            <person name="Mayilraj S."/>
        </authorList>
    </citation>
    <scope>NUCLEOTIDE SEQUENCE [LARGE SCALE GENOMIC DNA]</scope>
    <source>
        <strain evidence="3 6">CD11-6</strain>
    </source>
</reference>
<dbReference type="PATRIC" id="fig|83262.10.peg.124"/>
<dbReference type="OrthoDB" id="4763209at2"/>
<dbReference type="AlphaFoldDB" id="A0A0N1CH77"/>
<evidence type="ECO:0000313" key="6">
    <source>
        <dbReference type="Proteomes" id="UP000186919"/>
    </source>
</evidence>
<dbReference type="KEGG" id="miz:BAB75_14965"/>
<dbReference type="Proteomes" id="UP000037962">
    <property type="component" value="Unassembled WGS sequence"/>
</dbReference>
<sequence length="110" mass="11799">MSDETGTFRFDRDVVLREAANLEGAGGSLRFLLEHHGEGLGDRDLGAVSSDFVMSVRGSIDQLTDAVRTLGDVIVETGQRLHDQARRIADSEDQSVAAMTKIGEGFGGHP</sequence>